<evidence type="ECO:0000313" key="4">
    <source>
        <dbReference type="Proteomes" id="UP001610563"/>
    </source>
</evidence>
<dbReference type="Pfam" id="PF12505">
    <property type="entry name" value="DUF3712"/>
    <property type="match status" value="1"/>
</dbReference>
<dbReference type="PANTHER" id="PTHR35895">
    <property type="entry name" value="CHROMOSOME 16, WHOLE GENOME SHOTGUN SEQUENCE"/>
    <property type="match status" value="1"/>
</dbReference>
<organism evidence="3 4">
    <name type="scientific">Aspergillus keveii</name>
    <dbReference type="NCBI Taxonomy" id="714993"/>
    <lineage>
        <taxon>Eukaryota</taxon>
        <taxon>Fungi</taxon>
        <taxon>Dikarya</taxon>
        <taxon>Ascomycota</taxon>
        <taxon>Pezizomycotina</taxon>
        <taxon>Eurotiomycetes</taxon>
        <taxon>Eurotiomycetidae</taxon>
        <taxon>Eurotiales</taxon>
        <taxon>Aspergillaceae</taxon>
        <taxon>Aspergillus</taxon>
        <taxon>Aspergillus subgen. Nidulantes</taxon>
    </lineage>
</organism>
<protein>
    <recommendedName>
        <fullName evidence="5">Integral membrane protein</fullName>
    </recommendedName>
</protein>
<evidence type="ECO:0000313" key="3">
    <source>
        <dbReference type="EMBL" id="KAL2784778.1"/>
    </source>
</evidence>
<gene>
    <name evidence="3" type="ORF">BJX66DRAFT_348009</name>
</gene>
<feature type="transmembrane region" description="Helical" evidence="1">
    <location>
        <begin position="38"/>
        <end position="58"/>
    </location>
</feature>
<keyword evidence="1" id="KW-0812">Transmembrane</keyword>
<proteinExistence type="predicted"/>
<name>A0ABR4FNC6_9EURO</name>
<sequence>MILALLSLLGRLGAVTASLIVVGLNAKFITERLWLTDLLVYIEVVAGVSVVAALVLPCPNFLYDSFWAAVWIIAAIFALVVQFAESNCYGLQPHSPIECATYKAGTAFAFIALFSWLGSAFMDRLHLGATEKDDTVTAEEVRKVKVIYAAPAFARYLMEGIPVPDNVRIQLKNPTNDSIGVTLESDVWVPDGGDVTFYPMDVTFFSNDEYPDFDPIASISLPQLKYKPGEHLNIPEQRLQLEDLNAFARFIEHAAFNSSFTLGGIARAKVKIATISTEVDLYKSVTFPAFNAFPTIEFKEIGLKSRDANGYNLHAKVVLDNPTPVSATLGDVTLNAMVGDFIIGEGRVSVANIIPGKNTFDVDAKLNVTNIKNNINAIMAIELPYLKKEQILASASVTSVVYEGEHLPYWEEAFGRLEIALARPIRPLVQSVLDSGFLGSYINPIVERVLNIILENVKEMDEDDLEDYAEGLGDIGTRALSLLSTLGIL</sequence>
<keyword evidence="2" id="KW-0732">Signal</keyword>
<dbReference type="Proteomes" id="UP001610563">
    <property type="component" value="Unassembled WGS sequence"/>
</dbReference>
<feature type="chain" id="PRO_5047090485" description="Integral membrane protein" evidence="2">
    <location>
        <begin position="18"/>
        <end position="489"/>
    </location>
</feature>
<evidence type="ECO:0000256" key="2">
    <source>
        <dbReference type="SAM" id="SignalP"/>
    </source>
</evidence>
<keyword evidence="4" id="KW-1185">Reference proteome</keyword>
<dbReference type="InterPro" id="IPR022185">
    <property type="entry name" value="DUF3712"/>
</dbReference>
<dbReference type="InterPro" id="IPR046368">
    <property type="entry name" value="Tag1"/>
</dbReference>
<reference evidence="3 4" key="1">
    <citation type="submission" date="2024-07" db="EMBL/GenBank/DDBJ databases">
        <title>Section-level genome sequencing and comparative genomics of Aspergillus sections Usti and Cavernicolus.</title>
        <authorList>
            <consortium name="Lawrence Berkeley National Laboratory"/>
            <person name="Nybo J.L."/>
            <person name="Vesth T.C."/>
            <person name="Theobald S."/>
            <person name="Frisvad J.C."/>
            <person name="Larsen T.O."/>
            <person name="Kjaerboelling I."/>
            <person name="Rothschild-Mancinelli K."/>
            <person name="Lyhne E.K."/>
            <person name="Kogle M.E."/>
            <person name="Barry K."/>
            <person name="Clum A."/>
            <person name="Na H."/>
            <person name="Ledsgaard L."/>
            <person name="Lin J."/>
            <person name="Lipzen A."/>
            <person name="Kuo A."/>
            <person name="Riley R."/>
            <person name="Mondo S."/>
            <person name="Labutti K."/>
            <person name="Haridas S."/>
            <person name="Pangalinan J."/>
            <person name="Salamov A.A."/>
            <person name="Simmons B.A."/>
            <person name="Magnuson J.K."/>
            <person name="Chen J."/>
            <person name="Drula E."/>
            <person name="Henrissat B."/>
            <person name="Wiebenga A."/>
            <person name="Lubbers R.J."/>
            <person name="Gomes A.C."/>
            <person name="Makela M.R."/>
            <person name="Stajich J."/>
            <person name="Grigoriev I.V."/>
            <person name="Mortensen U.H."/>
            <person name="De Vries R.P."/>
            <person name="Baker S.E."/>
            <person name="Andersen M.R."/>
        </authorList>
    </citation>
    <scope>NUCLEOTIDE SEQUENCE [LARGE SCALE GENOMIC DNA]</scope>
    <source>
        <strain evidence="3 4">CBS 209.92</strain>
    </source>
</reference>
<evidence type="ECO:0008006" key="5">
    <source>
        <dbReference type="Google" id="ProtNLM"/>
    </source>
</evidence>
<feature type="transmembrane region" description="Helical" evidence="1">
    <location>
        <begin position="104"/>
        <end position="122"/>
    </location>
</feature>
<evidence type="ECO:0000256" key="1">
    <source>
        <dbReference type="SAM" id="Phobius"/>
    </source>
</evidence>
<feature type="transmembrane region" description="Helical" evidence="1">
    <location>
        <begin position="65"/>
        <end position="84"/>
    </location>
</feature>
<accession>A0ABR4FNC6</accession>
<keyword evidence="1" id="KW-1133">Transmembrane helix</keyword>
<comment type="caution">
    <text evidence="3">The sequence shown here is derived from an EMBL/GenBank/DDBJ whole genome shotgun (WGS) entry which is preliminary data.</text>
</comment>
<feature type="signal peptide" evidence="2">
    <location>
        <begin position="1"/>
        <end position="17"/>
    </location>
</feature>
<keyword evidence="1" id="KW-0472">Membrane</keyword>
<dbReference type="Gene3D" id="2.60.40.1820">
    <property type="match status" value="1"/>
</dbReference>
<dbReference type="PANTHER" id="PTHR35895:SF2">
    <property type="match status" value="1"/>
</dbReference>
<dbReference type="EMBL" id="JBFTWV010000167">
    <property type="protein sequence ID" value="KAL2784778.1"/>
    <property type="molecule type" value="Genomic_DNA"/>
</dbReference>
<dbReference type="SUPFAM" id="SSF117070">
    <property type="entry name" value="LEA14-like"/>
    <property type="match status" value="1"/>
</dbReference>